<protein>
    <submittedName>
        <fullName evidence="2">Uncharacterized protein</fullName>
    </submittedName>
</protein>
<accession>A0A917ZMN9</accession>
<dbReference type="EMBL" id="BMLT01000010">
    <property type="protein sequence ID" value="GGO86285.1"/>
    <property type="molecule type" value="Genomic_DNA"/>
</dbReference>
<comment type="caution">
    <text evidence="2">The sequence shown here is derived from an EMBL/GenBank/DDBJ whole genome shotgun (WGS) entry which is preliminary data.</text>
</comment>
<evidence type="ECO:0000256" key="1">
    <source>
        <dbReference type="SAM" id="Phobius"/>
    </source>
</evidence>
<evidence type="ECO:0000313" key="3">
    <source>
        <dbReference type="Proteomes" id="UP000599578"/>
    </source>
</evidence>
<dbReference type="RefSeq" id="WP_188862076.1">
    <property type="nucleotide sequence ID" value="NZ_BMLT01000010.1"/>
</dbReference>
<name>A0A917ZMN9_9GAMM</name>
<proteinExistence type="predicted"/>
<reference evidence="2 3" key="1">
    <citation type="journal article" date="2014" name="Int. J. Syst. Evol. Microbiol.">
        <title>Complete genome sequence of Corynebacterium casei LMG S-19264T (=DSM 44701T), isolated from a smear-ripened cheese.</title>
        <authorList>
            <consortium name="US DOE Joint Genome Institute (JGI-PGF)"/>
            <person name="Walter F."/>
            <person name="Albersmeier A."/>
            <person name="Kalinowski J."/>
            <person name="Ruckert C."/>
        </authorList>
    </citation>
    <scope>NUCLEOTIDE SEQUENCE [LARGE SCALE GENOMIC DNA]</scope>
    <source>
        <strain evidence="2 3">CGMCC 1.7286</strain>
    </source>
</reference>
<evidence type="ECO:0000313" key="2">
    <source>
        <dbReference type="EMBL" id="GGO86285.1"/>
    </source>
</evidence>
<gene>
    <name evidence="2" type="ORF">GCM10011348_36790</name>
</gene>
<sequence>MMPEKDWLDISTALITPVIAILGIGLGILQWKINQARLQHELFDRRYEIFMTTSEYLFSVVYRSKAEMEDRVHFLKKTRGAFAVFSPSIVSFIEQVHKQSVALDTSIESGNDEAKQEIVMWFGKQLKDVDEIFKDELRING</sequence>
<keyword evidence="1" id="KW-0812">Transmembrane</keyword>
<keyword evidence="3" id="KW-1185">Reference proteome</keyword>
<dbReference type="Proteomes" id="UP000599578">
    <property type="component" value="Unassembled WGS sequence"/>
</dbReference>
<feature type="transmembrane region" description="Helical" evidence="1">
    <location>
        <begin position="12"/>
        <end position="31"/>
    </location>
</feature>
<keyword evidence="1" id="KW-0472">Membrane</keyword>
<dbReference type="AlphaFoldDB" id="A0A917ZMN9"/>
<organism evidence="2 3">
    <name type="scientific">Marinobacterium nitratireducens</name>
    <dbReference type="NCBI Taxonomy" id="518897"/>
    <lineage>
        <taxon>Bacteria</taxon>
        <taxon>Pseudomonadati</taxon>
        <taxon>Pseudomonadota</taxon>
        <taxon>Gammaproteobacteria</taxon>
        <taxon>Oceanospirillales</taxon>
        <taxon>Oceanospirillaceae</taxon>
        <taxon>Marinobacterium</taxon>
    </lineage>
</organism>
<keyword evidence="1" id="KW-1133">Transmembrane helix</keyword>